<gene>
    <name evidence="6" type="ORF">CM1_01835</name>
</gene>
<dbReference type="Gene3D" id="3.40.50.300">
    <property type="entry name" value="P-loop containing nucleotide triphosphate hydrolases"/>
    <property type="match status" value="1"/>
</dbReference>
<dbReference type="Pfam" id="PF00005">
    <property type="entry name" value="ABC_tran"/>
    <property type="match status" value="1"/>
</dbReference>
<comment type="similarity">
    <text evidence="1">Belongs to the ABC transporter superfamily.</text>
</comment>
<keyword evidence="3" id="KW-0547">Nucleotide-binding</keyword>
<accession>A0ABC7ZJ47</accession>
<evidence type="ECO:0000256" key="1">
    <source>
        <dbReference type="ARBA" id="ARBA00005417"/>
    </source>
</evidence>
<dbReference type="Proteomes" id="UP000005254">
    <property type="component" value="Chromosome"/>
</dbReference>
<dbReference type="EMBL" id="CP003772">
    <property type="protein sequence ID" value="AFQ04129.1"/>
    <property type="molecule type" value="Genomic_DNA"/>
</dbReference>
<dbReference type="InterPro" id="IPR050095">
    <property type="entry name" value="ECF_ABC_transporter_ATP-bd"/>
</dbReference>
<protein>
    <submittedName>
        <fullName evidence="6">Metal ABC transporter ATP-binding protein</fullName>
    </submittedName>
</protein>
<dbReference type="PANTHER" id="PTHR43553:SF24">
    <property type="entry name" value="ENERGY-COUPLING FACTOR TRANSPORTER ATP-BINDING PROTEIN ECFA1"/>
    <property type="match status" value="1"/>
</dbReference>
<dbReference type="InterPro" id="IPR027417">
    <property type="entry name" value="P-loop_NTPase"/>
</dbReference>
<dbReference type="PANTHER" id="PTHR43553">
    <property type="entry name" value="HEAVY METAL TRANSPORTER"/>
    <property type="match status" value="1"/>
</dbReference>
<proteinExistence type="inferred from homology"/>
<keyword evidence="4 6" id="KW-0067">ATP-binding</keyword>
<dbReference type="GO" id="GO:0022857">
    <property type="term" value="F:transmembrane transporter activity"/>
    <property type="evidence" value="ECO:0007669"/>
    <property type="project" value="UniProtKB-ARBA"/>
</dbReference>
<dbReference type="AlphaFoldDB" id="A0ABC7ZJ47"/>
<evidence type="ECO:0000259" key="5">
    <source>
        <dbReference type="PROSITE" id="PS50893"/>
    </source>
</evidence>
<dbReference type="KEGG" id="mgx:CM1_01835"/>
<reference evidence="6 7" key="1">
    <citation type="journal article" date="2012" name="J. Bacteriol.">
        <title>Draft Genome Sequences of Four Axenic Mycoplasma genitalium Strains Isolated from Denmark, Japan, and Australia.</title>
        <authorList>
            <person name="McGowin C.L."/>
            <person name="Ma L."/>
            <person name="Jensen J.S."/>
            <person name="Mancuso M.M."/>
            <person name="Hamasuna R."/>
            <person name="Adegboye D."/>
            <person name="Martin D.H."/>
        </authorList>
    </citation>
    <scope>NUCLEOTIDE SEQUENCE [LARGE SCALE GENOMIC DNA]</scope>
    <source>
        <strain evidence="6 7">M6320</strain>
    </source>
</reference>
<keyword evidence="2" id="KW-0813">Transport</keyword>
<name>A0ABC7ZJ47_MYCGT</name>
<evidence type="ECO:0000313" key="7">
    <source>
        <dbReference type="Proteomes" id="UP000005254"/>
    </source>
</evidence>
<dbReference type="CDD" id="cd03225">
    <property type="entry name" value="ABC_cobalt_CbiO_domain1"/>
    <property type="match status" value="1"/>
</dbReference>
<dbReference type="RefSeq" id="WP_014894462.1">
    <property type="nucleotide sequence ID" value="NC_018497.1"/>
</dbReference>
<sequence>MQTPQIKLDLIEQKYHLQAQKANLKLAKLDSKKLFSFYKKVDKIINPFYFLNSKKSIPFFNSKLLNIEQDPLFFNNISVFVNKHNDGQIIKCCSGVIEPNKITVIFGESGSGKTTLIKQLGLFEKPSFGYINCANYCYFANQYQQKITKNFKQKIGYILQKAEDQFFCDSILEEVLTGAVNLKLCHKKDVNYAKKYLDLCGLENIPLIKNPIELSDGQKKRLALASVLAMQVKFLILDEPTVGLDQMAINNLSKMLVAMKQTTRIVIVSHDVDFIFETADKIIHLHQGKIIHQTTVNDFFSNTSWLMQYGITPPVIIQAVKMFNEKGIAFKNQAEIKNLDDLISELKNLFSCKKPVF</sequence>
<dbReference type="InterPro" id="IPR015856">
    <property type="entry name" value="ABC_transpr_CbiO/EcfA_su"/>
</dbReference>
<evidence type="ECO:0000313" key="6">
    <source>
        <dbReference type="EMBL" id="AFQ04129.1"/>
    </source>
</evidence>
<dbReference type="GO" id="GO:0005524">
    <property type="term" value="F:ATP binding"/>
    <property type="evidence" value="ECO:0007669"/>
    <property type="project" value="UniProtKB-KW"/>
</dbReference>
<evidence type="ECO:0000256" key="4">
    <source>
        <dbReference type="ARBA" id="ARBA00022840"/>
    </source>
</evidence>
<feature type="domain" description="ABC transporter" evidence="5">
    <location>
        <begin position="72"/>
        <end position="312"/>
    </location>
</feature>
<evidence type="ECO:0000256" key="2">
    <source>
        <dbReference type="ARBA" id="ARBA00022448"/>
    </source>
</evidence>
<dbReference type="PROSITE" id="PS50893">
    <property type="entry name" value="ABC_TRANSPORTER_2"/>
    <property type="match status" value="1"/>
</dbReference>
<dbReference type="InterPro" id="IPR003593">
    <property type="entry name" value="AAA+_ATPase"/>
</dbReference>
<dbReference type="InterPro" id="IPR003439">
    <property type="entry name" value="ABC_transporter-like_ATP-bd"/>
</dbReference>
<dbReference type="SUPFAM" id="SSF52540">
    <property type="entry name" value="P-loop containing nucleoside triphosphate hydrolases"/>
    <property type="match status" value="1"/>
</dbReference>
<evidence type="ECO:0000256" key="3">
    <source>
        <dbReference type="ARBA" id="ARBA00022741"/>
    </source>
</evidence>
<dbReference type="SMART" id="SM00382">
    <property type="entry name" value="AAA"/>
    <property type="match status" value="1"/>
</dbReference>
<organism evidence="6 7">
    <name type="scientific">Mycoplasmoides genitalium M6320</name>
    <dbReference type="NCBI Taxonomy" id="662945"/>
    <lineage>
        <taxon>Bacteria</taxon>
        <taxon>Bacillati</taxon>
        <taxon>Mycoplasmatota</taxon>
        <taxon>Mycoplasmoidales</taxon>
        <taxon>Mycoplasmoidaceae</taxon>
        <taxon>Mycoplasmoides</taxon>
    </lineage>
</organism>